<reference evidence="2" key="1">
    <citation type="submission" date="2024-07" db="EMBL/GenBank/DDBJ databases">
        <title>Two chromosome-level genome assemblies of Korean endemic species Abeliophyllum distichum and Forsythia ovata (Oleaceae).</title>
        <authorList>
            <person name="Jang H."/>
        </authorList>
    </citation>
    <scope>NUCLEOTIDE SEQUENCE [LARGE SCALE GENOMIC DNA]</scope>
</reference>
<name>A0ABD1U8F1_9LAMI</name>
<keyword evidence="2" id="KW-1185">Reference proteome</keyword>
<evidence type="ECO:0000313" key="2">
    <source>
        <dbReference type="Proteomes" id="UP001604277"/>
    </source>
</evidence>
<dbReference type="AlphaFoldDB" id="A0ABD1U8F1"/>
<dbReference type="EMBL" id="JBFOLJ010000007">
    <property type="protein sequence ID" value="KAL2521271.1"/>
    <property type="molecule type" value="Genomic_DNA"/>
</dbReference>
<protein>
    <submittedName>
        <fullName evidence="1">Uncharacterized protein</fullName>
    </submittedName>
</protein>
<accession>A0ABD1U8F1</accession>
<comment type="caution">
    <text evidence="1">The sequence shown here is derived from an EMBL/GenBank/DDBJ whole genome shotgun (WGS) entry which is preliminary data.</text>
</comment>
<proteinExistence type="predicted"/>
<gene>
    <name evidence="1" type="ORF">Fot_25194</name>
</gene>
<evidence type="ECO:0000313" key="1">
    <source>
        <dbReference type="EMBL" id="KAL2521271.1"/>
    </source>
</evidence>
<sequence>MENRGTMHRQEEEKMKLNKGWKTKKLIGDQNSMSFKEKDLLNKRQREQWALSKDYRNKCRRELRLKKSDNQHTDNYTRYRQQLNSGRSEGIICYHNEVGNLLDTNTSEVLDNIETNIVGTGHSTMPTSYKHTQPLQPHVQVGKSARKIREEELKQYYGSESEKPLIIGYQGSDLRCFAKRKLKERSDQYAVIGLVRTQESKEKIN</sequence>
<dbReference type="Proteomes" id="UP001604277">
    <property type="component" value="Unassembled WGS sequence"/>
</dbReference>
<organism evidence="1 2">
    <name type="scientific">Forsythia ovata</name>
    <dbReference type="NCBI Taxonomy" id="205694"/>
    <lineage>
        <taxon>Eukaryota</taxon>
        <taxon>Viridiplantae</taxon>
        <taxon>Streptophyta</taxon>
        <taxon>Embryophyta</taxon>
        <taxon>Tracheophyta</taxon>
        <taxon>Spermatophyta</taxon>
        <taxon>Magnoliopsida</taxon>
        <taxon>eudicotyledons</taxon>
        <taxon>Gunneridae</taxon>
        <taxon>Pentapetalae</taxon>
        <taxon>asterids</taxon>
        <taxon>lamiids</taxon>
        <taxon>Lamiales</taxon>
        <taxon>Oleaceae</taxon>
        <taxon>Forsythieae</taxon>
        <taxon>Forsythia</taxon>
    </lineage>
</organism>